<proteinExistence type="predicted"/>
<organism evidence="2 3">
    <name type="scientific">Methanobacterium spitsbergense</name>
    <dbReference type="NCBI Taxonomy" id="2874285"/>
    <lineage>
        <taxon>Archaea</taxon>
        <taxon>Methanobacteriati</taxon>
        <taxon>Methanobacteriota</taxon>
        <taxon>Methanomada group</taxon>
        <taxon>Methanobacteria</taxon>
        <taxon>Methanobacteriales</taxon>
        <taxon>Methanobacteriaceae</taxon>
        <taxon>Methanobacterium</taxon>
    </lineage>
</organism>
<keyword evidence="1" id="KW-0472">Membrane</keyword>
<feature type="transmembrane region" description="Helical" evidence="1">
    <location>
        <begin position="51"/>
        <end position="70"/>
    </location>
</feature>
<gene>
    <name evidence="2" type="ORF">K8N75_00530</name>
</gene>
<comment type="caution">
    <text evidence="2">The sequence shown here is derived from an EMBL/GenBank/DDBJ whole genome shotgun (WGS) entry which is preliminary data.</text>
</comment>
<dbReference type="Proteomes" id="UP000825933">
    <property type="component" value="Unassembled WGS sequence"/>
</dbReference>
<keyword evidence="1" id="KW-0812">Transmembrane</keyword>
<evidence type="ECO:0000313" key="3">
    <source>
        <dbReference type="Proteomes" id="UP000825933"/>
    </source>
</evidence>
<dbReference type="AlphaFoldDB" id="A0A8T5UTK0"/>
<dbReference type="EMBL" id="JAIOUQ010000001">
    <property type="protein sequence ID" value="MBZ2164540.1"/>
    <property type="molecule type" value="Genomic_DNA"/>
</dbReference>
<feature type="transmembrane region" description="Helical" evidence="1">
    <location>
        <begin position="132"/>
        <end position="152"/>
    </location>
</feature>
<sequence length="153" mass="17510">MADYALFGLKILLIFFVMYSLIKFYVFFFIKYERRRKLLDSSYNGKTSATQVQDIFLLVMALILLGLLFVSGGMQYISFTTGLFVGMLLIQLYFHSFSKPLKTEESPEPPISPIKMMSYAIEASPGRAWKELVILTVILVWALYMLLTVGFGL</sequence>
<evidence type="ECO:0000313" key="2">
    <source>
        <dbReference type="EMBL" id="MBZ2164540.1"/>
    </source>
</evidence>
<evidence type="ECO:0000256" key="1">
    <source>
        <dbReference type="SAM" id="Phobius"/>
    </source>
</evidence>
<protein>
    <submittedName>
        <fullName evidence="2">Uncharacterized protein</fullName>
    </submittedName>
</protein>
<keyword evidence="3" id="KW-1185">Reference proteome</keyword>
<reference evidence="3" key="1">
    <citation type="journal article" date="2022" name="Microbiol. Resour. Announc.">
        <title>Draft Genome Sequence of a Methanogenic Archaeon from West Spitsbergen Permafrost.</title>
        <authorList>
            <person name="Trubitsyn V."/>
            <person name="Rivkina E."/>
            <person name="Shcherbakova V."/>
        </authorList>
    </citation>
    <scope>NUCLEOTIDE SEQUENCE [LARGE SCALE GENOMIC DNA]</scope>
    <source>
        <strain evidence="3">VT</strain>
    </source>
</reference>
<keyword evidence="1" id="KW-1133">Transmembrane helix</keyword>
<dbReference type="RefSeq" id="WP_223790218.1">
    <property type="nucleotide sequence ID" value="NZ_JAIOUQ010000001.1"/>
</dbReference>
<feature type="transmembrane region" description="Helical" evidence="1">
    <location>
        <begin position="6"/>
        <end position="30"/>
    </location>
</feature>
<name>A0A8T5UTK0_9EURY</name>
<accession>A0A8T5UTK0</accession>